<sequence length="37" mass="4351">MSVIGATDKWFDADPEYKKIDTIKLVMKDGKIYRNEM</sequence>
<protein>
    <submittedName>
        <fullName evidence="1">Prolidase</fullName>
    </submittedName>
</protein>
<evidence type="ECO:0000313" key="1">
    <source>
        <dbReference type="EMBL" id="GAM63622.1"/>
    </source>
</evidence>
<dbReference type="Proteomes" id="UP000031670">
    <property type="component" value="Unassembled WGS sequence"/>
</dbReference>
<dbReference type="AlphaFoldDB" id="A0A0B8PG72"/>
<proteinExistence type="predicted"/>
<evidence type="ECO:0000313" key="2">
    <source>
        <dbReference type="Proteomes" id="UP000031670"/>
    </source>
</evidence>
<organism evidence="1 2">
    <name type="scientific">Vibrio ishigakensis</name>
    <dbReference type="NCBI Taxonomy" id="1481914"/>
    <lineage>
        <taxon>Bacteria</taxon>
        <taxon>Pseudomonadati</taxon>
        <taxon>Pseudomonadota</taxon>
        <taxon>Gammaproteobacteria</taxon>
        <taxon>Vibrionales</taxon>
        <taxon>Vibrionaceae</taxon>
        <taxon>Vibrio</taxon>
    </lineage>
</organism>
<gene>
    <name evidence="1" type="ORF">JCM19232_2602</name>
</gene>
<reference evidence="1 2" key="2">
    <citation type="submission" date="2015-01" db="EMBL/GenBank/DDBJ databases">
        <authorList>
            <consortium name="NBRP consortium"/>
            <person name="Sawabe T."/>
            <person name="Meirelles P."/>
            <person name="Feng G."/>
            <person name="Sayaka M."/>
            <person name="Hattori M."/>
            <person name="Ohkuma M."/>
        </authorList>
    </citation>
    <scope>NUCLEOTIDE SEQUENCE [LARGE SCALE GENOMIC DNA]</scope>
    <source>
        <strain evidence="1 2">JCM19232</strain>
    </source>
</reference>
<reference evidence="1 2" key="1">
    <citation type="submission" date="2015-01" db="EMBL/GenBank/DDBJ databases">
        <title>Vibrio sp. C5 JCM 19232 whole genome shotgun sequence.</title>
        <authorList>
            <person name="Sawabe T."/>
            <person name="Meirelles P."/>
            <person name="Feng G."/>
            <person name="Sayaka M."/>
            <person name="Hattori M."/>
            <person name="Ohkuma M."/>
        </authorList>
    </citation>
    <scope>NUCLEOTIDE SEQUENCE [LARGE SCALE GENOMIC DNA]</scope>
    <source>
        <strain evidence="1 2">JCM19232</strain>
    </source>
</reference>
<comment type="caution">
    <text evidence="1">The sequence shown here is derived from an EMBL/GenBank/DDBJ whole genome shotgun (WGS) entry which is preliminary data.</text>
</comment>
<accession>A0A0B8PG72</accession>
<dbReference type="EMBL" id="BBSA01000009">
    <property type="protein sequence ID" value="GAM63622.1"/>
    <property type="molecule type" value="Genomic_DNA"/>
</dbReference>
<name>A0A0B8PG72_9VIBR</name>